<evidence type="ECO:0000256" key="1">
    <source>
        <dbReference type="ARBA" id="ARBA00004651"/>
    </source>
</evidence>
<evidence type="ECO:0000313" key="8">
    <source>
        <dbReference type="Proteomes" id="UP001500051"/>
    </source>
</evidence>
<evidence type="ECO:0000313" key="7">
    <source>
        <dbReference type="EMBL" id="GAA3698165.1"/>
    </source>
</evidence>
<sequence length="387" mass="41943">MTLRDEVGQRVRVRAGAVRDRAEHAQTRVDRLLRIGWIAHIRRAVQRYNGRFGFQFGAGVAYFSVLAVVPVIMVAFSILGFFLVELRPDLITTVSKLIVGQFRNVDPETLAGIQNFIVSTLQNYTSIGVVGLVAGLYSGASWMGHLRNSIDAQWRTDFDAERVTQFYPVKVAVNLLRMGGLLMAIAVTSGLATLSTTFAQSVATWLGFGETWMTSALLRVLAPVLSLVGGWLTFCYIYVVVPRQRESGRIIMIASLIGSLGLAVLQYGGSLLISAFAGNRAAAIFGPVIVVMLFFNLFAQLILLLAAWISTWDEPAFRDLDEGVVRFAIRPAGPAPVDRAMVTEDVAVRSVRLGLGAGWLTGAATGLGVGAVLAWIAQAVSGRRPSR</sequence>
<keyword evidence="8" id="KW-1185">Reference proteome</keyword>
<dbReference type="Proteomes" id="UP001500051">
    <property type="component" value="Unassembled WGS sequence"/>
</dbReference>
<evidence type="ECO:0000256" key="4">
    <source>
        <dbReference type="ARBA" id="ARBA00022989"/>
    </source>
</evidence>
<evidence type="ECO:0000256" key="5">
    <source>
        <dbReference type="ARBA" id="ARBA00023136"/>
    </source>
</evidence>
<dbReference type="RefSeq" id="WP_344811498.1">
    <property type="nucleotide sequence ID" value="NZ_BAAAYX010000003.1"/>
</dbReference>
<keyword evidence="3 6" id="KW-0812">Transmembrane</keyword>
<dbReference type="PANTHER" id="PTHR30213:SF1">
    <property type="entry name" value="INNER MEMBRANE PROTEIN YHJD"/>
    <property type="match status" value="1"/>
</dbReference>
<dbReference type="PANTHER" id="PTHR30213">
    <property type="entry name" value="INNER MEMBRANE PROTEIN YHJD"/>
    <property type="match status" value="1"/>
</dbReference>
<keyword evidence="4 6" id="KW-1133">Transmembrane helix</keyword>
<organism evidence="7 8">
    <name type="scientific">Microlunatus aurantiacus</name>
    <dbReference type="NCBI Taxonomy" id="446786"/>
    <lineage>
        <taxon>Bacteria</taxon>
        <taxon>Bacillati</taxon>
        <taxon>Actinomycetota</taxon>
        <taxon>Actinomycetes</taxon>
        <taxon>Propionibacteriales</taxon>
        <taxon>Propionibacteriaceae</taxon>
        <taxon>Microlunatus</taxon>
    </lineage>
</organism>
<gene>
    <name evidence="7" type="primary">yhjD</name>
    <name evidence="7" type="ORF">GCM10022204_13040</name>
</gene>
<protein>
    <submittedName>
        <fullName evidence="7">Inner membrane protein YhjD</fullName>
    </submittedName>
</protein>
<comment type="caution">
    <text evidence="7">The sequence shown here is derived from an EMBL/GenBank/DDBJ whole genome shotgun (WGS) entry which is preliminary data.</text>
</comment>
<dbReference type="Pfam" id="PF03631">
    <property type="entry name" value="Virul_fac_BrkB"/>
    <property type="match status" value="1"/>
</dbReference>
<keyword evidence="5 6" id="KW-0472">Membrane</keyword>
<evidence type="ECO:0000256" key="2">
    <source>
        <dbReference type="ARBA" id="ARBA00022475"/>
    </source>
</evidence>
<proteinExistence type="predicted"/>
<feature type="transmembrane region" description="Helical" evidence="6">
    <location>
        <begin position="220"/>
        <end position="241"/>
    </location>
</feature>
<evidence type="ECO:0000256" key="6">
    <source>
        <dbReference type="SAM" id="Phobius"/>
    </source>
</evidence>
<dbReference type="EMBL" id="BAAAYX010000003">
    <property type="protein sequence ID" value="GAA3698165.1"/>
    <property type="molecule type" value="Genomic_DNA"/>
</dbReference>
<feature type="transmembrane region" description="Helical" evidence="6">
    <location>
        <begin position="357"/>
        <end position="377"/>
    </location>
</feature>
<reference evidence="8" key="1">
    <citation type="journal article" date="2019" name="Int. J. Syst. Evol. Microbiol.">
        <title>The Global Catalogue of Microorganisms (GCM) 10K type strain sequencing project: providing services to taxonomists for standard genome sequencing and annotation.</title>
        <authorList>
            <consortium name="The Broad Institute Genomics Platform"/>
            <consortium name="The Broad Institute Genome Sequencing Center for Infectious Disease"/>
            <person name="Wu L."/>
            <person name="Ma J."/>
        </authorList>
    </citation>
    <scope>NUCLEOTIDE SEQUENCE [LARGE SCALE GENOMIC DNA]</scope>
    <source>
        <strain evidence="8">JCM 16548</strain>
    </source>
</reference>
<name>A0ABP7D2B3_9ACTN</name>
<feature type="transmembrane region" description="Helical" evidence="6">
    <location>
        <begin position="180"/>
        <end position="208"/>
    </location>
</feature>
<evidence type="ECO:0000256" key="3">
    <source>
        <dbReference type="ARBA" id="ARBA00022692"/>
    </source>
</evidence>
<accession>A0ABP7D2B3</accession>
<feature type="transmembrane region" description="Helical" evidence="6">
    <location>
        <begin position="60"/>
        <end position="84"/>
    </location>
</feature>
<keyword evidence="2" id="KW-1003">Cell membrane</keyword>
<feature type="transmembrane region" description="Helical" evidence="6">
    <location>
        <begin position="253"/>
        <end position="277"/>
    </location>
</feature>
<comment type="subcellular location">
    <subcellularLocation>
        <location evidence="1">Cell membrane</location>
        <topology evidence="1">Multi-pass membrane protein</topology>
    </subcellularLocation>
</comment>
<feature type="transmembrane region" description="Helical" evidence="6">
    <location>
        <begin position="283"/>
        <end position="309"/>
    </location>
</feature>
<dbReference type="InterPro" id="IPR017039">
    <property type="entry name" value="Virul_fac_BrkB"/>
</dbReference>